<keyword evidence="3" id="KW-1185">Reference proteome</keyword>
<proteinExistence type="predicted"/>
<accession>A0A9W6SYF3</accession>
<gene>
    <name evidence="2" type="ORF">Amon01_000910700</name>
</gene>
<feature type="region of interest" description="Disordered" evidence="1">
    <location>
        <begin position="195"/>
        <end position="214"/>
    </location>
</feature>
<evidence type="ECO:0000313" key="2">
    <source>
        <dbReference type="EMBL" id="GME69830.1"/>
    </source>
</evidence>
<name>A0A9W6SYF3_AMBMO</name>
<dbReference type="AlphaFoldDB" id="A0A9W6SYF3"/>
<feature type="compositionally biased region" description="Pro residues" evidence="1">
    <location>
        <begin position="132"/>
        <end position="143"/>
    </location>
</feature>
<dbReference type="EMBL" id="BSXU01009816">
    <property type="protein sequence ID" value="GME69830.1"/>
    <property type="molecule type" value="Genomic_DNA"/>
</dbReference>
<sequence>MSDTSHHHDRDHCIHDQGGVDVFDESVIKLVQLAQEFKTVKNFSNFNRVARQNIIKCNEFLIKIAGQKNALTTRDVFKYDEALEKLIKDPMTPFSPRLFKQFESHQLTADWSQSELPLLSQHATSLAAKLPSGPPNPNAPRSPPRGGKRTKRRPAIGSANSSLPNPGPIVSLLDNAKAFNENSKAELLFRASPLKKDTASTADTEESENAPSQREHLLAELTQKAAEVAADLKLPQPSDEWELFDFSVSATTFPDYSGDHFYRVELSTHSDITNEDTLEKVRASFVNATLPSFQLRGKPEKAFTQLACYAVQFPWGKRNKSKEILSSIFDPLGTTVEKVVKKPTAMQIKASLPGQMFTTFVAVDLVSGMAPLKSYKFFFDHQVVDVKVRLNTPMQSCSFCHMIGHSIPECCVRSPCKRCHSEDHCYLSCEETGDDELVEIVDSFPDLYMICLPTTDGTYSWMQRYIQIKDNRSCFGPRT</sequence>
<reference evidence="2" key="1">
    <citation type="submission" date="2023-04" db="EMBL/GenBank/DDBJ databases">
        <title>Ambrosiozyma monospora NBRC 1965.</title>
        <authorList>
            <person name="Ichikawa N."/>
            <person name="Sato H."/>
            <person name="Tonouchi N."/>
        </authorList>
    </citation>
    <scope>NUCLEOTIDE SEQUENCE</scope>
    <source>
        <strain evidence="2">NBRC 1965</strain>
    </source>
</reference>
<protein>
    <submittedName>
        <fullName evidence="2">Unnamed protein product</fullName>
    </submittedName>
</protein>
<evidence type="ECO:0000313" key="3">
    <source>
        <dbReference type="Proteomes" id="UP001165063"/>
    </source>
</evidence>
<organism evidence="2 3">
    <name type="scientific">Ambrosiozyma monospora</name>
    <name type="common">Yeast</name>
    <name type="synonym">Endomycopsis monosporus</name>
    <dbReference type="NCBI Taxonomy" id="43982"/>
    <lineage>
        <taxon>Eukaryota</taxon>
        <taxon>Fungi</taxon>
        <taxon>Dikarya</taxon>
        <taxon>Ascomycota</taxon>
        <taxon>Saccharomycotina</taxon>
        <taxon>Pichiomycetes</taxon>
        <taxon>Pichiales</taxon>
        <taxon>Pichiaceae</taxon>
        <taxon>Ambrosiozyma</taxon>
    </lineage>
</organism>
<comment type="caution">
    <text evidence="2">The sequence shown here is derived from an EMBL/GenBank/DDBJ whole genome shotgun (WGS) entry which is preliminary data.</text>
</comment>
<dbReference type="Proteomes" id="UP001165063">
    <property type="component" value="Unassembled WGS sequence"/>
</dbReference>
<feature type="region of interest" description="Disordered" evidence="1">
    <location>
        <begin position="127"/>
        <end position="167"/>
    </location>
</feature>
<evidence type="ECO:0000256" key="1">
    <source>
        <dbReference type="SAM" id="MobiDB-lite"/>
    </source>
</evidence>